<dbReference type="AlphaFoldDB" id="U7R5M0"/>
<evidence type="ECO:0000313" key="3">
    <source>
        <dbReference type="Proteomes" id="UP000017133"/>
    </source>
</evidence>
<keyword evidence="1" id="KW-0472">Membrane</keyword>
<keyword evidence="1" id="KW-0812">Transmembrane</keyword>
<protein>
    <submittedName>
        <fullName evidence="2">Uncharacterized protein</fullName>
    </submittedName>
</protein>
<name>U7R5M0_PHOTE</name>
<feature type="transmembrane region" description="Helical" evidence="1">
    <location>
        <begin position="58"/>
        <end position="85"/>
    </location>
</feature>
<evidence type="ECO:0000313" key="2">
    <source>
        <dbReference type="EMBL" id="ERT14890.1"/>
    </source>
</evidence>
<reference evidence="2 3" key="1">
    <citation type="submission" date="2013-10" db="EMBL/GenBank/DDBJ databases">
        <title>Whole Genome Shotgun Sequence of Photorhabdus temperata J3.</title>
        <authorList>
            <person name="Park G.-S."/>
            <person name="Hong S.-J."/>
            <person name="Shin J.-H."/>
        </authorList>
    </citation>
    <scope>NUCLEOTIDE SEQUENCE [LARGE SCALE GENOMIC DNA]</scope>
    <source>
        <strain evidence="2 3">J3</strain>
    </source>
</reference>
<comment type="caution">
    <text evidence="2">The sequence shown here is derived from an EMBL/GenBank/DDBJ whole genome shotgun (WGS) entry which is preliminary data.</text>
</comment>
<evidence type="ECO:0000256" key="1">
    <source>
        <dbReference type="SAM" id="Phobius"/>
    </source>
</evidence>
<keyword evidence="1" id="KW-1133">Transmembrane helix</keyword>
<keyword evidence="3" id="KW-1185">Reference proteome</keyword>
<proteinExistence type="predicted"/>
<dbReference type="EMBL" id="AXDT01000012">
    <property type="protein sequence ID" value="ERT14890.1"/>
    <property type="molecule type" value="Genomic_DNA"/>
</dbReference>
<organism evidence="2 3">
    <name type="scientific">Photorhabdus temperata J3</name>
    <dbReference type="NCBI Taxonomy" id="1389415"/>
    <lineage>
        <taxon>Bacteria</taxon>
        <taxon>Pseudomonadati</taxon>
        <taxon>Pseudomonadota</taxon>
        <taxon>Gammaproteobacteria</taxon>
        <taxon>Enterobacterales</taxon>
        <taxon>Morganellaceae</taxon>
        <taxon>Photorhabdus</taxon>
    </lineage>
</organism>
<accession>U7R5M0</accession>
<feature type="transmembrane region" description="Helical" evidence="1">
    <location>
        <begin position="27"/>
        <end position="46"/>
    </location>
</feature>
<dbReference type="Proteomes" id="UP000017133">
    <property type="component" value="Unassembled WGS sequence"/>
</dbReference>
<dbReference type="RefSeq" id="WP_023043453.1">
    <property type="nucleotide sequence ID" value="NZ_AXDT01000012.1"/>
</dbReference>
<sequence>MKVFLWIIVFLLAVVICTIIGNYSGGALYLYLSSVPVSHVTWWTLYNGVHLPFKHPDFASAIWGSVLTAWIMFLPVLVVIIVLWLHFMPKSSLYGNARFANDRELEPFHYKGEYN</sequence>
<gene>
    <name evidence="2" type="ORF">O185_01110</name>
</gene>